<dbReference type="OrthoDB" id="163768at2"/>
<dbReference type="Pfam" id="PF08666">
    <property type="entry name" value="SAF"/>
    <property type="match status" value="1"/>
</dbReference>
<dbReference type="InterPro" id="IPR013974">
    <property type="entry name" value="SAF"/>
</dbReference>
<dbReference type="RefSeq" id="WP_111514823.1">
    <property type="nucleotide sequence ID" value="NZ_QFYR01000002.1"/>
</dbReference>
<comment type="caution">
    <text evidence="2">The sequence shown here is derived from an EMBL/GenBank/DDBJ whole genome shotgun (WGS) entry which is preliminary data.</text>
</comment>
<gene>
    <name evidence="2" type="primary">cpaB</name>
    <name evidence="2" type="ORF">DJ018_10000</name>
</gene>
<name>A0A328ADF8_9CAUL</name>
<dbReference type="InterPro" id="IPR017592">
    <property type="entry name" value="Pilus_assmbl_Flp-typ_CpaB"/>
</dbReference>
<dbReference type="SMART" id="SM00858">
    <property type="entry name" value="SAF"/>
    <property type="match status" value="1"/>
</dbReference>
<keyword evidence="3" id="KW-1185">Reference proteome</keyword>
<feature type="domain" description="SAF" evidence="1">
    <location>
        <begin position="42"/>
        <end position="108"/>
    </location>
</feature>
<proteinExistence type="predicted"/>
<organism evidence="2 3">
    <name type="scientific">Phenylobacterium deserti</name>
    <dbReference type="NCBI Taxonomy" id="1914756"/>
    <lineage>
        <taxon>Bacteria</taxon>
        <taxon>Pseudomonadati</taxon>
        <taxon>Pseudomonadota</taxon>
        <taxon>Alphaproteobacteria</taxon>
        <taxon>Caulobacterales</taxon>
        <taxon>Caulobacteraceae</taxon>
        <taxon>Phenylobacterium</taxon>
    </lineage>
</organism>
<dbReference type="CDD" id="cd11614">
    <property type="entry name" value="SAF_CpaB_FlgA_like"/>
    <property type="match status" value="1"/>
</dbReference>
<evidence type="ECO:0000259" key="1">
    <source>
        <dbReference type="SMART" id="SM00858"/>
    </source>
</evidence>
<evidence type="ECO:0000313" key="2">
    <source>
        <dbReference type="EMBL" id="RAK52537.1"/>
    </source>
</evidence>
<dbReference type="Proteomes" id="UP000249725">
    <property type="component" value="Unassembled WGS sequence"/>
</dbReference>
<reference evidence="3" key="1">
    <citation type="submission" date="2018-05" db="EMBL/GenBank/DDBJ databases">
        <authorList>
            <person name="Li X."/>
        </authorList>
    </citation>
    <scope>NUCLEOTIDE SEQUENCE [LARGE SCALE GENOMIC DNA]</scope>
    <source>
        <strain evidence="3">YIM 73061</strain>
    </source>
</reference>
<evidence type="ECO:0000313" key="3">
    <source>
        <dbReference type="Proteomes" id="UP000249725"/>
    </source>
</evidence>
<dbReference type="InterPro" id="IPR031571">
    <property type="entry name" value="RcpC_dom"/>
</dbReference>
<dbReference type="EMBL" id="QFYR01000002">
    <property type="protein sequence ID" value="RAK52537.1"/>
    <property type="molecule type" value="Genomic_DNA"/>
</dbReference>
<accession>A0A328ADF8</accession>
<sequence length="283" mass="28787">MRSVGLVLLASSVLVGGGAVWGLRSLSSANAAPTPVALSGRTQVVVAAKSIGFGEPIDAASLKLQPWPEGAAPAGAFRSVAELTAGGVNRIALAPIAANEPILPQRISGPGGRATLSGVVRAGMRASTIRVDDVMGVGGFVLPGDFVDVLVTRGEGENDVMRTDILLEGVRVLGVDQQADQSKNEPLVAKAATIEVTPAQAQKLALAGQVGTLSLALRSAEEPLARGDNAVRTVRTGDLTLAAAAAPAPRTRPARIVRRASPQGPSVQVWRGAEASSVAVARE</sequence>
<protein>
    <submittedName>
        <fullName evidence="2">Flp pilus assembly protein CpaB</fullName>
    </submittedName>
</protein>
<dbReference type="NCBIfam" id="TIGR03177">
    <property type="entry name" value="pilus_cpaB"/>
    <property type="match status" value="1"/>
</dbReference>
<dbReference type="Pfam" id="PF16976">
    <property type="entry name" value="RcpC"/>
    <property type="match status" value="1"/>
</dbReference>
<dbReference type="AlphaFoldDB" id="A0A328ADF8"/>